<accession>A0A3D6BN46</accession>
<evidence type="ECO:0000313" key="2">
    <source>
        <dbReference type="EMBL" id="HCY80682.1"/>
    </source>
</evidence>
<feature type="coiled-coil region" evidence="1">
    <location>
        <begin position="277"/>
        <end position="307"/>
    </location>
</feature>
<dbReference type="AlphaFoldDB" id="A0A3D6BN46"/>
<dbReference type="Proteomes" id="UP000263268">
    <property type="component" value="Unassembled WGS sequence"/>
</dbReference>
<keyword evidence="1" id="KW-0175">Coiled coil</keyword>
<name>A0A3D6BN46_9FLAO</name>
<sequence length="309" mass="34637">MKKLFLLSVFITTLSYSQITDENGTVATGVNNIQLSGKIGIGLSNPSVELDVLGEINSEKLVIAPSFTTTEGQILQIGPLVTGNNRLFNFHFYNQYNAISQTVYDQNGKVRNDFWASNDLIYFNLKDANQSEIFKVSRDLTVGSFIHMPKADSRIVIGGFGNYLLNEGHKLVIKNGSAKIEGNILTNANIGIGTDSFVDGTDTYRLSIDGKVRAHAVKVYTSWADYVFESNYKLPTLTEVENYIKEKGHLMDIPSAKEVEENGIELGEMNKLLLQKIEELTLYLIEQNNELKKLRVEIDELKELKNEKL</sequence>
<evidence type="ECO:0000256" key="1">
    <source>
        <dbReference type="SAM" id="Coils"/>
    </source>
</evidence>
<reference evidence="2 3" key="1">
    <citation type="journal article" date="2018" name="Nat. Biotechnol.">
        <title>A standardized bacterial taxonomy based on genome phylogeny substantially revises the tree of life.</title>
        <authorList>
            <person name="Parks D.H."/>
            <person name="Chuvochina M."/>
            <person name="Waite D.W."/>
            <person name="Rinke C."/>
            <person name="Skarshewski A."/>
            <person name="Chaumeil P.A."/>
            <person name="Hugenholtz P."/>
        </authorList>
    </citation>
    <scope>NUCLEOTIDE SEQUENCE [LARGE SCALE GENOMIC DNA]</scope>
    <source>
        <strain evidence="2">UBA10227</strain>
    </source>
</reference>
<organism evidence="2 3">
    <name type="scientific">Xanthomarina gelatinilytica</name>
    <dbReference type="NCBI Taxonomy" id="1137281"/>
    <lineage>
        <taxon>Bacteria</taxon>
        <taxon>Pseudomonadati</taxon>
        <taxon>Bacteroidota</taxon>
        <taxon>Flavobacteriia</taxon>
        <taxon>Flavobacteriales</taxon>
        <taxon>Flavobacteriaceae</taxon>
        <taxon>Xanthomarina</taxon>
    </lineage>
</organism>
<dbReference type="EMBL" id="DPRK01000054">
    <property type="protein sequence ID" value="HCY80682.1"/>
    <property type="molecule type" value="Genomic_DNA"/>
</dbReference>
<evidence type="ECO:0008006" key="4">
    <source>
        <dbReference type="Google" id="ProtNLM"/>
    </source>
</evidence>
<comment type="caution">
    <text evidence="2">The sequence shown here is derived from an EMBL/GenBank/DDBJ whole genome shotgun (WGS) entry which is preliminary data.</text>
</comment>
<evidence type="ECO:0000313" key="3">
    <source>
        <dbReference type="Proteomes" id="UP000263268"/>
    </source>
</evidence>
<protein>
    <recommendedName>
        <fullName evidence="4">BZIP transcription factor</fullName>
    </recommendedName>
</protein>
<gene>
    <name evidence="2" type="ORF">DHV22_03280</name>
</gene>
<proteinExistence type="predicted"/>